<feature type="region of interest" description="Disordered" evidence="1">
    <location>
        <begin position="1"/>
        <end position="50"/>
    </location>
</feature>
<name>U9UE72_RHIID</name>
<dbReference type="EMBL" id="KI280663">
    <property type="protein sequence ID" value="ESA16863.1"/>
    <property type="molecule type" value="Genomic_DNA"/>
</dbReference>
<evidence type="ECO:0000313" key="2">
    <source>
        <dbReference type="EMBL" id="ESA16863.1"/>
    </source>
</evidence>
<proteinExistence type="predicted"/>
<organism evidence="2">
    <name type="scientific">Rhizophagus irregularis (strain DAOM 181602 / DAOM 197198 / MUCL 43194)</name>
    <name type="common">Arbuscular mycorrhizal fungus</name>
    <name type="synonym">Glomus intraradices</name>
    <dbReference type="NCBI Taxonomy" id="747089"/>
    <lineage>
        <taxon>Eukaryota</taxon>
        <taxon>Fungi</taxon>
        <taxon>Fungi incertae sedis</taxon>
        <taxon>Mucoromycota</taxon>
        <taxon>Glomeromycotina</taxon>
        <taxon>Glomeromycetes</taxon>
        <taxon>Glomerales</taxon>
        <taxon>Glomeraceae</taxon>
        <taxon>Rhizophagus</taxon>
    </lineage>
</organism>
<gene>
    <name evidence="2" type="ORF">GLOINDRAFT_22362</name>
</gene>
<feature type="non-terminal residue" evidence="2">
    <location>
        <position position="1"/>
    </location>
</feature>
<feature type="compositionally biased region" description="Basic and acidic residues" evidence="1">
    <location>
        <begin position="24"/>
        <end position="46"/>
    </location>
</feature>
<evidence type="ECO:0000256" key="1">
    <source>
        <dbReference type="SAM" id="MobiDB-lite"/>
    </source>
</evidence>
<protein>
    <submittedName>
        <fullName evidence="2">Uncharacterized protein</fullName>
    </submittedName>
</protein>
<accession>U9UE72</accession>
<dbReference type="VEuPathDB" id="FungiDB:RhiirFUN_020076"/>
<dbReference type="HOGENOM" id="CLU_2298450_0_0_1"/>
<reference evidence="2" key="1">
    <citation type="submission" date="2013-07" db="EMBL/GenBank/DDBJ databases">
        <title>The genome of an arbuscular mycorrhizal fungus provides insights into the evolution of the oldest plant symbiosis.</title>
        <authorList>
            <consortium name="DOE Joint Genome Institute"/>
            <person name="Tisserant E."/>
            <person name="Malbreil M."/>
            <person name="Kuo A."/>
            <person name="Kohler A."/>
            <person name="Symeonidi A."/>
            <person name="Balestrini R."/>
            <person name="Charron P."/>
            <person name="Duensing N."/>
            <person name="Frei-dit-Frey N."/>
            <person name="Gianinazzi-Pearson V."/>
            <person name="Gilbert B."/>
            <person name="Handa Y."/>
            <person name="Hijri M."/>
            <person name="Kaul R."/>
            <person name="Kawaguchi M."/>
            <person name="Krajinski F."/>
            <person name="Lammers P."/>
            <person name="Lapierre D."/>
            <person name="Masclaux F.G."/>
            <person name="Murat C."/>
            <person name="Morin E."/>
            <person name="Ndikumana S."/>
            <person name="Pagni M."/>
            <person name="Petitpierre D."/>
            <person name="Requena N."/>
            <person name="Rosikiewicz P."/>
            <person name="Riley R."/>
            <person name="Saito K."/>
            <person name="San Clemente H."/>
            <person name="Shapiro H."/>
            <person name="van Tuinen D."/>
            <person name="Becard G."/>
            <person name="Bonfante P."/>
            <person name="Paszkowski U."/>
            <person name="Shachar-Hill Y."/>
            <person name="Young J.P."/>
            <person name="Sanders I.R."/>
            <person name="Henrissat B."/>
            <person name="Rensing S.A."/>
            <person name="Grigoriev I.V."/>
            <person name="Corradi N."/>
            <person name="Roux C."/>
            <person name="Martin F."/>
        </authorList>
    </citation>
    <scope>NUCLEOTIDE SEQUENCE</scope>
    <source>
        <strain evidence="2">DAOM 197198</strain>
    </source>
</reference>
<sequence length="101" mass="11289">VVSKLAEKFSGTPSTGSPSTAIYPKKDTRKAQPKKDQPTPETESKTKSGWFDNIATTEKANHEIEDSRYNTQTYDFSLDGELSNASLSGFELKSYNKKMEF</sequence>
<dbReference type="AlphaFoldDB" id="U9UE72"/>
<feature type="compositionally biased region" description="Low complexity" evidence="1">
    <location>
        <begin position="10"/>
        <end position="20"/>
    </location>
</feature>